<protein>
    <submittedName>
        <fullName evidence="2">Uncharacterized protein</fullName>
    </submittedName>
</protein>
<dbReference type="WBParaSite" id="nRc.2.0.1.t19402-RA">
    <property type="protein sequence ID" value="nRc.2.0.1.t19402-RA"/>
    <property type="gene ID" value="nRc.2.0.1.g19402"/>
</dbReference>
<sequence length="78" mass="8862">MFFAYNYFALLHTVYNLINFAKSVPVLAYVDQAMRLSTAVIAVFEHFLAGRHIGGDLIGQKIQHFVGVVTFQSYATYR</sequence>
<reference evidence="2" key="1">
    <citation type="submission" date="2022-11" db="UniProtKB">
        <authorList>
            <consortium name="WormBaseParasite"/>
        </authorList>
    </citation>
    <scope>IDENTIFICATION</scope>
</reference>
<evidence type="ECO:0000313" key="2">
    <source>
        <dbReference type="WBParaSite" id="nRc.2.0.1.t19402-RA"/>
    </source>
</evidence>
<dbReference type="AlphaFoldDB" id="A0A915J132"/>
<evidence type="ECO:0000313" key="1">
    <source>
        <dbReference type="Proteomes" id="UP000887565"/>
    </source>
</evidence>
<organism evidence="1 2">
    <name type="scientific">Romanomermis culicivorax</name>
    <name type="common">Nematode worm</name>
    <dbReference type="NCBI Taxonomy" id="13658"/>
    <lineage>
        <taxon>Eukaryota</taxon>
        <taxon>Metazoa</taxon>
        <taxon>Ecdysozoa</taxon>
        <taxon>Nematoda</taxon>
        <taxon>Enoplea</taxon>
        <taxon>Dorylaimia</taxon>
        <taxon>Mermithida</taxon>
        <taxon>Mermithoidea</taxon>
        <taxon>Mermithidae</taxon>
        <taxon>Romanomermis</taxon>
    </lineage>
</organism>
<dbReference type="Proteomes" id="UP000887565">
    <property type="component" value="Unplaced"/>
</dbReference>
<keyword evidence="1" id="KW-1185">Reference proteome</keyword>
<proteinExistence type="predicted"/>
<accession>A0A915J132</accession>
<name>A0A915J132_ROMCU</name>